<keyword evidence="2" id="KW-1185">Reference proteome</keyword>
<protein>
    <submittedName>
        <fullName evidence="1">Uncharacterized protein</fullName>
    </submittedName>
</protein>
<accession>A0A8X6UB54</accession>
<reference evidence="1" key="1">
    <citation type="submission" date="2020-08" db="EMBL/GenBank/DDBJ databases">
        <title>Multicomponent nature underlies the extraordinary mechanical properties of spider dragline silk.</title>
        <authorList>
            <person name="Kono N."/>
            <person name="Nakamura H."/>
            <person name="Mori M."/>
            <person name="Yoshida Y."/>
            <person name="Ohtoshi R."/>
            <person name="Malay A.D."/>
            <person name="Moran D.A.P."/>
            <person name="Tomita M."/>
            <person name="Numata K."/>
            <person name="Arakawa K."/>
        </authorList>
    </citation>
    <scope>NUCLEOTIDE SEQUENCE</scope>
</reference>
<evidence type="ECO:0000313" key="2">
    <source>
        <dbReference type="Proteomes" id="UP000887013"/>
    </source>
</evidence>
<comment type="caution">
    <text evidence="1">The sequence shown here is derived from an EMBL/GenBank/DDBJ whole genome shotgun (WGS) entry which is preliminary data.</text>
</comment>
<dbReference type="Proteomes" id="UP000887013">
    <property type="component" value="Unassembled WGS sequence"/>
</dbReference>
<organism evidence="1 2">
    <name type="scientific">Nephila pilipes</name>
    <name type="common">Giant wood spider</name>
    <name type="synonym">Nephila maculata</name>
    <dbReference type="NCBI Taxonomy" id="299642"/>
    <lineage>
        <taxon>Eukaryota</taxon>
        <taxon>Metazoa</taxon>
        <taxon>Ecdysozoa</taxon>
        <taxon>Arthropoda</taxon>
        <taxon>Chelicerata</taxon>
        <taxon>Arachnida</taxon>
        <taxon>Araneae</taxon>
        <taxon>Araneomorphae</taxon>
        <taxon>Entelegynae</taxon>
        <taxon>Araneoidea</taxon>
        <taxon>Nephilidae</taxon>
        <taxon>Nephila</taxon>
    </lineage>
</organism>
<dbReference type="AlphaFoldDB" id="A0A8X6UB54"/>
<proteinExistence type="predicted"/>
<evidence type="ECO:0000313" key="1">
    <source>
        <dbReference type="EMBL" id="GFU00152.1"/>
    </source>
</evidence>
<sequence>MADGIMVVAGNTSSMDAKNQDLKTMLINISSLLSGLETRKLSTSRRPERRFRHQSISRNSGNQELCCSLATNNWGKFPSALWTAS</sequence>
<dbReference type="EMBL" id="BMAW01027065">
    <property type="protein sequence ID" value="GFU00152.1"/>
    <property type="molecule type" value="Genomic_DNA"/>
</dbReference>
<gene>
    <name evidence="1" type="ORF">NPIL_113071</name>
</gene>
<name>A0A8X6UB54_NEPPI</name>